<organism evidence="4">
    <name type="scientific">Zooxanthella nutricula</name>
    <dbReference type="NCBI Taxonomy" id="1333877"/>
    <lineage>
        <taxon>Eukaryota</taxon>
        <taxon>Sar</taxon>
        <taxon>Alveolata</taxon>
        <taxon>Dinophyceae</taxon>
        <taxon>Peridiniales</taxon>
        <taxon>Peridiniales incertae sedis</taxon>
        <taxon>Zooxanthella</taxon>
    </lineage>
</organism>
<evidence type="ECO:0008006" key="5">
    <source>
        <dbReference type="Google" id="ProtNLM"/>
    </source>
</evidence>
<protein>
    <recommendedName>
        <fullName evidence="5">Dynactin subunit 2</fullName>
    </recommendedName>
</protein>
<sequence length="377" mass="39854">MASGPETGKESVVVFEYTPEADESAPGNEPKTAAEPAERASRRPGFAKQSSWTAVKAASTRFVAAGSRTGIGHHHEAPDKRLARLQSEVADLLAYAQAQDGKDPTASGNAATDLGDSPAAVALELKILEQRLAGLAPDCEASKDERSAAQQAKLNIVGSHLERLAAHGQSAAAATGAGDTGVVTYQVSYAPVARAAADAADFAALDGDLAAIEKQLGHFDRAAPFEDLQTAVMQLQSRLAGLDAGRLEAIRAGVRSATADVDAVLHKKRELEAAAANPDLDRKAAELYDFCHRWSTLAPLLPAISERLRTLQSLYQESATFTERLAALEKQQDDLAKLLGATDGAVRELGQTLKESVEAMQESMKLQEARIINAVRA</sequence>
<accession>A0A7S2P0E1</accession>
<evidence type="ECO:0000256" key="1">
    <source>
        <dbReference type="ARBA" id="ARBA00004496"/>
    </source>
</evidence>
<feature type="region of interest" description="Disordered" evidence="3">
    <location>
        <begin position="1"/>
        <end position="52"/>
    </location>
</feature>
<comment type="subcellular location">
    <subcellularLocation>
        <location evidence="1">Cytoplasm</location>
    </subcellularLocation>
</comment>
<evidence type="ECO:0000256" key="2">
    <source>
        <dbReference type="ARBA" id="ARBA00022490"/>
    </source>
</evidence>
<name>A0A7S2P0E1_9DINO</name>
<proteinExistence type="predicted"/>
<dbReference type="EMBL" id="HBGW01043198">
    <property type="protein sequence ID" value="CAD9568632.1"/>
    <property type="molecule type" value="Transcribed_RNA"/>
</dbReference>
<dbReference type="GO" id="GO:0007017">
    <property type="term" value="P:microtubule-based process"/>
    <property type="evidence" value="ECO:0007669"/>
    <property type="project" value="InterPro"/>
</dbReference>
<dbReference type="GO" id="GO:0005737">
    <property type="term" value="C:cytoplasm"/>
    <property type="evidence" value="ECO:0007669"/>
    <property type="project" value="UniProtKB-SubCell"/>
</dbReference>
<reference evidence="4" key="1">
    <citation type="submission" date="2021-01" db="EMBL/GenBank/DDBJ databases">
        <authorList>
            <person name="Corre E."/>
            <person name="Pelletier E."/>
            <person name="Niang G."/>
            <person name="Scheremetjew M."/>
            <person name="Finn R."/>
            <person name="Kale V."/>
            <person name="Holt S."/>
            <person name="Cochrane G."/>
            <person name="Meng A."/>
            <person name="Brown T."/>
            <person name="Cohen L."/>
        </authorList>
    </citation>
    <scope>NUCLEOTIDE SEQUENCE</scope>
    <source>
        <strain evidence="4">RCC3387</strain>
    </source>
</reference>
<dbReference type="AlphaFoldDB" id="A0A7S2P0E1"/>
<dbReference type="Pfam" id="PF04912">
    <property type="entry name" value="Dynamitin"/>
    <property type="match status" value="1"/>
</dbReference>
<dbReference type="GO" id="GO:0005869">
    <property type="term" value="C:dynactin complex"/>
    <property type="evidence" value="ECO:0007669"/>
    <property type="project" value="InterPro"/>
</dbReference>
<dbReference type="PANTHER" id="PTHR15346">
    <property type="entry name" value="DYNACTIN SUBUNIT"/>
    <property type="match status" value="1"/>
</dbReference>
<evidence type="ECO:0000313" key="4">
    <source>
        <dbReference type="EMBL" id="CAD9568632.1"/>
    </source>
</evidence>
<keyword evidence="2" id="KW-0963">Cytoplasm</keyword>
<evidence type="ECO:0000256" key="3">
    <source>
        <dbReference type="SAM" id="MobiDB-lite"/>
    </source>
</evidence>
<dbReference type="InterPro" id="IPR028133">
    <property type="entry name" value="Dynamitin"/>
</dbReference>
<gene>
    <name evidence="4" type="ORF">BRAN1462_LOCUS27371</name>
</gene>